<dbReference type="Proteomes" id="UP000087171">
    <property type="component" value="Chromosome Ca6"/>
</dbReference>
<feature type="domain" description="J" evidence="3">
    <location>
        <begin position="850"/>
        <end position="914"/>
    </location>
</feature>
<dbReference type="AlphaFoldDB" id="A0A1S2YF59"/>
<dbReference type="STRING" id="3827.A0A1S2YF59"/>
<dbReference type="CDD" id="cd06257">
    <property type="entry name" value="DnaJ"/>
    <property type="match status" value="1"/>
</dbReference>
<dbReference type="PROSITE" id="PS50076">
    <property type="entry name" value="DNAJ_2"/>
    <property type="match status" value="1"/>
</dbReference>
<dbReference type="InterPro" id="IPR036869">
    <property type="entry name" value="J_dom_sf"/>
</dbReference>
<dbReference type="SUPFAM" id="SSF46565">
    <property type="entry name" value="Chaperone J-domain"/>
    <property type="match status" value="1"/>
</dbReference>
<reference evidence="4" key="1">
    <citation type="journal article" date="2013" name="Nat. Biotechnol.">
        <title>Draft genome sequence of chickpea (Cicer arietinum) provides a resource for trait improvement.</title>
        <authorList>
            <person name="Varshney R.K."/>
            <person name="Song C."/>
            <person name="Saxena R.K."/>
            <person name="Azam S."/>
            <person name="Yu S."/>
            <person name="Sharpe A.G."/>
            <person name="Cannon S."/>
            <person name="Baek J."/>
            <person name="Rosen B.D."/>
            <person name="Tar'an B."/>
            <person name="Millan T."/>
            <person name="Zhang X."/>
            <person name="Ramsay L.D."/>
            <person name="Iwata A."/>
            <person name="Wang Y."/>
            <person name="Nelson W."/>
            <person name="Farmer A.D."/>
            <person name="Gaur P.M."/>
            <person name="Soderlund C."/>
            <person name="Penmetsa R.V."/>
            <person name="Xu C."/>
            <person name="Bharti A.K."/>
            <person name="He W."/>
            <person name="Winter P."/>
            <person name="Zhao S."/>
            <person name="Hane J.K."/>
            <person name="Carrasquilla-Garcia N."/>
            <person name="Condie J.A."/>
            <person name="Upadhyaya H.D."/>
            <person name="Luo M.C."/>
            <person name="Thudi M."/>
            <person name="Gowda C.L."/>
            <person name="Singh N.P."/>
            <person name="Lichtenzveig J."/>
            <person name="Gali K.K."/>
            <person name="Rubio J."/>
            <person name="Nadarajan N."/>
            <person name="Dolezel J."/>
            <person name="Bansal K.C."/>
            <person name="Xu X."/>
            <person name="Edwards D."/>
            <person name="Zhang G."/>
            <person name="Kahl G."/>
            <person name="Gil J."/>
            <person name="Singh K.B."/>
            <person name="Datta S.K."/>
            <person name="Jackson S.A."/>
            <person name="Wang J."/>
            <person name="Cook D.R."/>
        </authorList>
    </citation>
    <scope>NUCLEOTIDE SEQUENCE [LARGE SCALE GENOMIC DNA]</scope>
    <source>
        <strain evidence="4">cv. CDC Frontier</strain>
    </source>
</reference>
<dbReference type="PaxDb" id="3827-XP_004503905.1"/>
<dbReference type="OrthoDB" id="1717591at2759"/>
<feature type="compositionally biased region" description="Polar residues" evidence="2">
    <location>
        <begin position="47"/>
        <end position="60"/>
    </location>
</feature>
<feature type="compositionally biased region" description="Polar residues" evidence="2">
    <location>
        <begin position="94"/>
        <end position="106"/>
    </location>
</feature>
<dbReference type="FunFam" id="1.10.287.110:FF:000009">
    <property type="entry name" value="Auxilin-related protein 1"/>
    <property type="match status" value="1"/>
</dbReference>
<dbReference type="InterPro" id="IPR001623">
    <property type="entry name" value="DnaJ_domain"/>
</dbReference>
<keyword evidence="1" id="KW-0175">Coiled coil</keyword>
<feature type="region of interest" description="Disordered" evidence="2">
    <location>
        <begin position="760"/>
        <end position="809"/>
    </location>
</feature>
<keyword evidence="4" id="KW-1185">Reference proteome</keyword>
<feature type="compositionally biased region" description="Low complexity" evidence="2">
    <location>
        <begin position="733"/>
        <end position="745"/>
    </location>
</feature>
<evidence type="ECO:0000259" key="3">
    <source>
        <dbReference type="PROSITE" id="PS50076"/>
    </source>
</evidence>
<feature type="compositionally biased region" description="Basic and acidic residues" evidence="2">
    <location>
        <begin position="321"/>
        <end position="330"/>
    </location>
</feature>
<evidence type="ECO:0000256" key="2">
    <source>
        <dbReference type="SAM" id="MobiDB-lite"/>
    </source>
</evidence>
<feature type="compositionally biased region" description="Low complexity" evidence="2">
    <location>
        <begin position="210"/>
        <end position="219"/>
    </location>
</feature>
<feature type="compositionally biased region" description="Polar residues" evidence="2">
    <location>
        <begin position="227"/>
        <end position="240"/>
    </location>
</feature>
<accession>A0A1S2YF59</accession>
<dbReference type="GO" id="GO:0030276">
    <property type="term" value="F:clathrin binding"/>
    <property type="evidence" value="ECO:0007669"/>
    <property type="project" value="TreeGrafter"/>
</dbReference>
<evidence type="ECO:0000313" key="5">
    <source>
        <dbReference type="RefSeq" id="XP_004503905.1"/>
    </source>
</evidence>
<dbReference type="PANTHER" id="PTHR23172">
    <property type="entry name" value="AUXILIN/CYCLIN G-ASSOCIATED KINASE-RELATED"/>
    <property type="match status" value="1"/>
</dbReference>
<evidence type="ECO:0000313" key="4">
    <source>
        <dbReference type="Proteomes" id="UP000087171"/>
    </source>
</evidence>
<feature type="region of interest" description="Disordered" evidence="2">
    <location>
        <begin position="148"/>
        <end position="375"/>
    </location>
</feature>
<feature type="compositionally biased region" description="Basic and acidic residues" evidence="2">
    <location>
        <begin position="159"/>
        <end position="177"/>
    </location>
</feature>
<gene>
    <name evidence="5" type="primary">LOC101506874</name>
</gene>
<feature type="compositionally biased region" description="Basic and acidic residues" evidence="2">
    <location>
        <begin position="775"/>
        <end position="809"/>
    </location>
</feature>
<dbReference type="KEGG" id="cam:101506874"/>
<feature type="compositionally biased region" description="Low complexity" evidence="2">
    <location>
        <begin position="455"/>
        <end position="468"/>
    </location>
</feature>
<protein>
    <submittedName>
        <fullName evidence="5">Auxilin-related protein 2-like</fullName>
    </submittedName>
</protein>
<feature type="region of interest" description="Disordered" evidence="2">
    <location>
        <begin position="1"/>
        <end position="74"/>
    </location>
</feature>
<dbReference type="eggNOG" id="KOG0431">
    <property type="taxonomic scope" value="Eukaryota"/>
</dbReference>
<feature type="compositionally biased region" description="Low complexity" evidence="2">
    <location>
        <begin position="705"/>
        <end position="719"/>
    </location>
</feature>
<feature type="region of interest" description="Disordered" evidence="2">
    <location>
        <begin position="508"/>
        <end position="745"/>
    </location>
</feature>
<dbReference type="GO" id="GO:0072583">
    <property type="term" value="P:clathrin-dependent endocytosis"/>
    <property type="evidence" value="ECO:0007669"/>
    <property type="project" value="TreeGrafter"/>
</dbReference>
<feature type="compositionally biased region" description="Polar residues" evidence="2">
    <location>
        <begin position="441"/>
        <end position="454"/>
    </location>
</feature>
<evidence type="ECO:0000256" key="1">
    <source>
        <dbReference type="ARBA" id="ARBA00023054"/>
    </source>
</evidence>
<proteinExistence type="predicted"/>
<dbReference type="GO" id="GO:0005737">
    <property type="term" value="C:cytoplasm"/>
    <property type="evidence" value="ECO:0007669"/>
    <property type="project" value="TreeGrafter"/>
</dbReference>
<dbReference type="RefSeq" id="XP_004503905.1">
    <property type="nucleotide sequence ID" value="XM_004503848.3"/>
</dbReference>
<dbReference type="PANTHER" id="PTHR23172:SF99">
    <property type="entry name" value="AUXILIN-LIKE PROTEIN"/>
    <property type="match status" value="1"/>
</dbReference>
<organism evidence="4 5">
    <name type="scientific">Cicer arietinum</name>
    <name type="common">Chickpea</name>
    <name type="synonym">Garbanzo</name>
    <dbReference type="NCBI Taxonomy" id="3827"/>
    <lineage>
        <taxon>Eukaryota</taxon>
        <taxon>Viridiplantae</taxon>
        <taxon>Streptophyta</taxon>
        <taxon>Embryophyta</taxon>
        <taxon>Tracheophyta</taxon>
        <taxon>Spermatophyta</taxon>
        <taxon>Magnoliopsida</taxon>
        <taxon>eudicotyledons</taxon>
        <taxon>Gunneridae</taxon>
        <taxon>Pentapetalae</taxon>
        <taxon>rosids</taxon>
        <taxon>fabids</taxon>
        <taxon>Fabales</taxon>
        <taxon>Fabaceae</taxon>
        <taxon>Papilionoideae</taxon>
        <taxon>50 kb inversion clade</taxon>
        <taxon>NPAAA clade</taxon>
        <taxon>Hologalegina</taxon>
        <taxon>IRL clade</taxon>
        <taxon>Cicereae</taxon>
        <taxon>Cicer</taxon>
    </lineage>
</organism>
<feature type="compositionally biased region" description="Pro residues" evidence="2">
    <location>
        <begin position="407"/>
        <end position="420"/>
    </location>
</feature>
<dbReference type="Gene3D" id="1.10.287.110">
    <property type="entry name" value="DnaJ domain"/>
    <property type="match status" value="1"/>
</dbReference>
<feature type="compositionally biased region" description="Polar residues" evidence="2">
    <location>
        <begin position="287"/>
        <end position="306"/>
    </location>
</feature>
<reference evidence="5" key="2">
    <citation type="submission" date="2025-08" db="UniProtKB">
        <authorList>
            <consortium name="RefSeq"/>
        </authorList>
    </citation>
    <scope>IDENTIFICATION</scope>
    <source>
        <tissue evidence="5">Etiolated seedlings</tissue>
    </source>
</reference>
<sequence length="915" mass="99882">MNDFDGLLASDFALKPQGKSAPMAPPPKGSSNLPNSTSLNFDFGSRSARNSDSLFGSSTSRHNRDAGSFDDLFTAGSKSRGADAPFDLDSMFPGSSNDFASRSGNSSPPPVYDKPVYDDDVFDGVPGLKSTAKVNFDNVFASTKTESGAFDDLLGGFGKESKGSGRKGSEKDDKGVSDFDDLLAGFGSSRAPSSDRHAPDIGLSTEPTVSASKTTSTAAEDPFKVFESTSAPMDSSTGNFTDPLEEISKFSSSRSTKNNSSSTSNGRVYEDIDPFDGLGKSVPAFSSERNSSKGNTSPGLNTSTSWTRDKEPVDKLSGMSPERHSQKDIPVESDQDFLQPPFYMPTFSSDSNKPVGQRSTSPPNSNTGFGQANIQVDMSPKYEENFESCEDVWLTVSEIPLFTQPTTAPPPSRPPPPRPVHIPKSGTGSSASANARKKANEFSSFPSSTRFSQGPKSAPAAAAVSPTSQFDELDDFAMGGGHGNDVESGNGLPDDELEMNTAAAAMKEAMDRAEAKFRHAKEVREREYTKAAKSKEGGQLEKDDRAIQEEKEKQERLERDRQQKEKEEKEQRRLMKEREEREKARQAVERATREARERAAVEARQRAERAAVGKVNAEARERAERAAVQRAHAEARERAAAEAKGRAEKAAAEAKAARAEAEARVKSERAAERAAAEARERAAAAARMNQQKNENDLESFFGMGSRPNSAPRPPRANASEFETQFQSDATRKSTSVSSNMKKASSSTNIVDDLTSIFGAAPSSSGEFQEVEGESEERRKARLERHQRSQERVAKALAEKNQRDLQTQREQAERNRLAETLDFEIKRWAAGKDGNLRALLSTLQYVLWPECGWQPVGLTDLITAAAVKKAYRKATLCIHPDKVQQKGATLQQKYIAEKVFDLLKEAWNKFNSEELF</sequence>
<feature type="region of interest" description="Disordered" evidence="2">
    <location>
        <begin position="402"/>
        <end position="496"/>
    </location>
</feature>
<feature type="compositionally biased region" description="Basic and acidic residues" evidence="2">
    <location>
        <begin position="508"/>
        <end position="682"/>
    </location>
</feature>
<name>A0A1S2YF59_CICAR</name>
<feature type="region of interest" description="Disordered" evidence="2">
    <location>
        <begin position="94"/>
        <end position="118"/>
    </location>
</feature>
<feature type="compositionally biased region" description="Low complexity" evidence="2">
    <location>
        <begin position="249"/>
        <end position="265"/>
    </location>
</feature>
<dbReference type="GO" id="GO:0031982">
    <property type="term" value="C:vesicle"/>
    <property type="evidence" value="ECO:0007669"/>
    <property type="project" value="TreeGrafter"/>
</dbReference>
<dbReference type="GeneID" id="101506874"/>
<dbReference type="GO" id="GO:0072318">
    <property type="term" value="P:clathrin coat disassembly"/>
    <property type="evidence" value="ECO:0007669"/>
    <property type="project" value="TreeGrafter"/>
</dbReference>
<feature type="compositionally biased region" description="Polar residues" evidence="2">
    <location>
        <begin position="29"/>
        <end position="40"/>
    </location>
</feature>
<feature type="compositionally biased region" description="Polar residues" evidence="2">
    <location>
        <begin position="346"/>
        <end position="375"/>
    </location>
</feature>